<dbReference type="RefSeq" id="WP_387990209.1">
    <property type="nucleotide sequence ID" value="NZ_JBHSGR010000016.1"/>
</dbReference>
<evidence type="ECO:0000256" key="5">
    <source>
        <dbReference type="ARBA" id="ARBA00022516"/>
    </source>
</evidence>
<dbReference type="EMBL" id="JBHSGR010000016">
    <property type="protein sequence ID" value="MFC4694695.1"/>
    <property type="molecule type" value="Genomic_DNA"/>
</dbReference>
<comment type="caution">
    <text evidence="15">The sequence shown here is derived from an EMBL/GenBank/DDBJ whole genome shotgun (WGS) entry which is preliminary data.</text>
</comment>
<dbReference type="EC" id="2.3.1.20" evidence="4 11"/>
<comment type="pathway">
    <text evidence="2">Lipid metabolism.</text>
</comment>
<dbReference type="GO" id="GO:0016746">
    <property type="term" value="F:acyltransferase activity"/>
    <property type="evidence" value="ECO:0007669"/>
    <property type="project" value="UniProtKB-KW"/>
</dbReference>
<keyword evidence="16" id="KW-1185">Reference proteome</keyword>
<feature type="compositionally biased region" description="Pro residues" evidence="12">
    <location>
        <begin position="248"/>
        <end position="260"/>
    </location>
</feature>
<evidence type="ECO:0000259" key="14">
    <source>
        <dbReference type="Pfam" id="PF06974"/>
    </source>
</evidence>
<dbReference type="PANTHER" id="PTHR31650:SF1">
    <property type="entry name" value="WAX ESTER SYNTHASE_DIACYLGLYCEROL ACYLTRANSFERASE 4-RELATED"/>
    <property type="match status" value="1"/>
</dbReference>
<name>A0ABV9LNK6_9ACTN</name>
<dbReference type="NCBIfam" id="TIGR02946">
    <property type="entry name" value="acyl_WS_DGAT"/>
    <property type="match status" value="1"/>
</dbReference>
<keyword evidence="7 11" id="KW-0319">Glycerol metabolism</keyword>
<keyword evidence="5 11" id="KW-0444">Lipid biosynthesis</keyword>
<keyword evidence="9 11" id="KW-0012">Acyltransferase</keyword>
<comment type="similarity">
    <text evidence="3 11">Belongs to the long-chain O-acyltransferase family.</text>
</comment>
<dbReference type="Proteomes" id="UP001596025">
    <property type="component" value="Unassembled WGS sequence"/>
</dbReference>
<gene>
    <name evidence="15" type="ORF">ACFO3M_14945</name>
</gene>
<evidence type="ECO:0000256" key="12">
    <source>
        <dbReference type="SAM" id="MobiDB-lite"/>
    </source>
</evidence>
<dbReference type="InterPro" id="IPR004255">
    <property type="entry name" value="O-acyltransferase_WSD1_N"/>
</dbReference>
<keyword evidence="8 11" id="KW-0443">Lipid metabolism</keyword>
<protein>
    <recommendedName>
        <fullName evidence="4 11">Diacylglycerol O-acyltransferase</fullName>
        <ecNumber evidence="4 11">2.3.1.20</ecNumber>
    </recommendedName>
</protein>
<evidence type="ECO:0000313" key="16">
    <source>
        <dbReference type="Proteomes" id="UP001596025"/>
    </source>
</evidence>
<dbReference type="Pfam" id="PF03007">
    <property type="entry name" value="WS_DGAT_cat"/>
    <property type="match status" value="1"/>
</dbReference>
<evidence type="ECO:0000256" key="10">
    <source>
        <dbReference type="ARBA" id="ARBA00048109"/>
    </source>
</evidence>
<evidence type="ECO:0000256" key="3">
    <source>
        <dbReference type="ARBA" id="ARBA00009587"/>
    </source>
</evidence>
<evidence type="ECO:0000256" key="11">
    <source>
        <dbReference type="RuleBase" id="RU361241"/>
    </source>
</evidence>
<feature type="region of interest" description="Disordered" evidence="12">
    <location>
        <begin position="497"/>
        <end position="520"/>
    </location>
</feature>
<feature type="compositionally biased region" description="Low complexity" evidence="12">
    <location>
        <begin position="511"/>
        <end position="520"/>
    </location>
</feature>
<feature type="domain" description="O-acyltransferase WSD1-like N-terminal" evidence="13">
    <location>
        <begin position="4"/>
        <end position="297"/>
    </location>
</feature>
<dbReference type="PANTHER" id="PTHR31650">
    <property type="entry name" value="O-ACYLTRANSFERASE (WSD1-LIKE) FAMILY PROTEIN"/>
    <property type="match status" value="1"/>
</dbReference>
<proteinExistence type="inferred from homology"/>
<evidence type="ECO:0000256" key="8">
    <source>
        <dbReference type="ARBA" id="ARBA00023098"/>
    </source>
</evidence>
<dbReference type="Gene3D" id="3.30.559.10">
    <property type="entry name" value="Chloramphenicol acetyltransferase-like domain"/>
    <property type="match status" value="1"/>
</dbReference>
<dbReference type="SUPFAM" id="SSF52777">
    <property type="entry name" value="CoA-dependent acyltransferases"/>
    <property type="match status" value="1"/>
</dbReference>
<evidence type="ECO:0000259" key="13">
    <source>
        <dbReference type="Pfam" id="PF03007"/>
    </source>
</evidence>
<reference evidence="16" key="1">
    <citation type="journal article" date="2019" name="Int. J. Syst. Evol. Microbiol.">
        <title>The Global Catalogue of Microorganisms (GCM) 10K type strain sequencing project: providing services to taxonomists for standard genome sequencing and annotation.</title>
        <authorList>
            <consortium name="The Broad Institute Genomics Platform"/>
            <consortium name="The Broad Institute Genome Sequencing Center for Infectious Disease"/>
            <person name="Wu L."/>
            <person name="Ma J."/>
        </authorList>
    </citation>
    <scope>NUCLEOTIDE SEQUENCE [LARGE SCALE GENOMIC DNA]</scope>
    <source>
        <strain evidence="16">CCUG 62763</strain>
    </source>
</reference>
<keyword evidence="6 11" id="KW-0808">Transferase</keyword>
<dbReference type="Pfam" id="PF06974">
    <property type="entry name" value="WS_DGAT_C"/>
    <property type="match status" value="1"/>
</dbReference>
<evidence type="ECO:0000256" key="4">
    <source>
        <dbReference type="ARBA" id="ARBA00013244"/>
    </source>
</evidence>
<sequence>MKQLSGLDATFLHLETSAQFGHVSSLSIYSRPDDPDYRPYDAWRAQLEQRLHLLEPLRRRLVEVPLGLDHPYWIADPAFDLDFHVRHTAVPPPGSDDQLAALAARLVSRPLDRRKPLWLSYVIEGLADRRFAVLTIVHHATIDGASGVELMTLMLDDTPEGSRTPPEAGPWTPERPPGDLEMLARGALGLARKPARGVLLAAWSAREIGRATRNPVLVRAANDVRRSLRGPLGTVLNLGRHRPEEPDQPPPVPSVRPPRTPFNGPITPHRKLAIRSTSLDVVKQVKTALGATVNDVVMAACAGGLRTWLDRRGALPSDPLVALVPVSVRTGEETDRWTNRVSMLSAVLPTDEPDPVRRVRRVHEAMSSSKEIFSALPAERLTDFAEFPPPAVFARAMRLSARLRLGSRLSPGNLVISNVPGPRTPLYAAGARLEHYFPVSTIVEGQGLNITVQSYLDRLDWGLVSCAELLPDVDVLLRDILDDLDALAAAAGVQVPAPEAAAPAPRRPARSRSGPARARR</sequence>
<dbReference type="InterPro" id="IPR023213">
    <property type="entry name" value="CAT-like_dom_sf"/>
</dbReference>
<dbReference type="InterPro" id="IPR045034">
    <property type="entry name" value="O-acyltransferase_WSD1-like"/>
</dbReference>
<evidence type="ECO:0000256" key="7">
    <source>
        <dbReference type="ARBA" id="ARBA00022798"/>
    </source>
</evidence>
<evidence type="ECO:0000256" key="2">
    <source>
        <dbReference type="ARBA" id="ARBA00005189"/>
    </source>
</evidence>
<dbReference type="InterPro" id="IPR014292">
    <property type="entry name" value="Acyl_transf_WS/DGAT"/>
</dbReference>
<comment type="pathway">
    <text evidence="1 11">Glycerolipid metabolism; triacylglycerol biosynthesis.</text>
</comment>
<feature type="region of interest" description="Disordered" evidence="12">
    <location>
        <begin position="234"/>
        <end position="268"/>
    </location>
</feature>
<feature type="region of interest" description="Disordered" evidence="12">
    <location>
        <begin position="158"/>
        <end position="177"/>
    </location>
</feature>
<feature type="domain" description="O-acyltransferase WSD1 C-terminal" evidence="14">
    <location>
        <begin position="337"/>
        <end position="487"/>
    </location>
</feature>
<organism evidence="15 16">
    <name type="scientific">Geodermatophilus arenarius</name>
    <dbReference type="NCBI Taxonomy" id="1137990"/>
    <lineage>
        <taxon>Bacteria</taxon>
        <taxon>Bacillati</taxon>
        <taxon>Actinomycetota</taxon>
        <taxon>Actinomycetes</taxon>
        <taxon>Geodermatophilales</taxon>
        <taxon>Geodermatophilaceae</taxon>
        <taxon>Geodermatophilus</taxon>
    </lineage>
</organism>
<evidence type="ECO:0000313" key="15">
    <source>
        <dbReference type="EMBL" id="MFC4694695.1"/>
    </source>
</evidence>
<evidence type="ECO:0000256" key="1">
    <source>
        <dbReference type="ARBA" id="ARBA00004771"/>
    </source>
</evidence>
<evidence type="ECO:0000256" key="6">
    <source>
        <dbReference type="ARBA" id="ARBA00022679"/>
    </source>
</evidence>
<evidence type="ECO:0000256" key="9">
    <source>
        <dbReference type="ARBA" id="ARBA00023315"/>
    </source>
</evidence>
<accession>A0ABV9LNK6</accession>
<dbReference type="InterPro" id="IPR009721">
    <property type="entry name" value="O-acyltransferase_WSD1_C"/>
</dbReference>
<comment type="catalytic activity">
    <reaction evidence="10 11">
        <text>an acyl-CoA + a 1,2-diacyl-sn-glycerol = a triacyl-sn-glycerol + CoA</text>
        <dbReference type="Rhea" id="RHEA:10868"/>
        <dbReference type="ChEBI" id="CHEBI:17815"/>
        <dbReference type="ChEBI" id="CHEBI:57287"/>
        <dbReference type="ChEBI" id="CHEBI:58342"/>
        <dbReference type="ChEBI" id="CHEBI:64615"/>
        <dbReference type="EC" id="2.3.1.20"/>
    </reaction>
</comment>